<gene>
    <name evidence="2" type="ORF">FHG85_08145</name>
</gene>
<evidence type="ECO:0000313" key="3">
    <source>
        <dbReference type="Proteomes" id="UP000500961"/>
    </source>
</evidence>
<dbReference type="Proteomes" id="UP000500961">
    <property type="component" value="Chromosome"/>
</dbReference>
<dbReference type="KEGG" id="ttz:FHG85_08145"/>
<dbReference type="PANTHER" id="PTHR12526">
    <property type="entry name" value="GLYCOSYLTRANSFERASE"/>
    <property type="match status" value="1"/>
</dbReference>
<dbReference type="RefSeq" id="WP_173076826.1">
    <property type="nucleotide sequence ID" value="NZ_CP041345.1"/>
</dbReference>
<dbReference type="CDD" id="cd03801">
    <property type="entry name" value="GT4_PimA-like"/>
    <property type="match status" value="1"/>
</dbReference>
<name>A0A7D3XEH3_9BACT</name>
<dbReference type="GO" id="GO:0016757">
    <property type="term" value="F:glycosyltransferase activity"/>
    <property type="evidence" value="ECO:0007669"/>
    <property type="project" value="InterPro"/>
</dbReference>
<feature type="domain" description="Glycosyl transferase family 1" evidence="1">
    <location>
        <begin position="23"/>
        <end position="183"/>
    </location>
</feature>
<dbReference type="InterPro" id="IPR001296">
    <property type="entry name" value="Glyco_trans_1"/>
</dbReference>
<sequence>MKTFIAYNTIDFNSIPDIKLNNDEIKKKYKITYEKVVLFTGRIQERKRLDILLDIFSNLITDESIGLVIVGPGMNESFLKIINNSKNIIYLGEIYDIYQINEIYKCSDIFCIPGTNGLGINHALYWGLPVITLKTVWHNPEIFYLKNGVNGYLVNDKYELKDKICYLFKNPDELNKMKRNAKKIIIREANVEKMFMGFYQAINYLEKNKL</sequence>
<dbReference type="PANTHER" id="PTHR12526:SF630">
    <property type="entry name" value="GLYCOSYLTRANSFERASE"/>
    <property type="match status" value="1"/>
</dbReference>
<evidence type="ECO:0000259" key="1">
    <source>
        <dbReference type="Pfam" id="PF00534"/>
    </source>
</evidence>
<dbReference type="EMBL" id="CP041345">
    <property type="protein sequence ID" value="QKG80232.1"/>
    <property type="molecule type" value="Genomic_DNA"/>
</dbReference>
<dbReference type="Pfam" id="PF00534">
    <property type="entry name" value="Glycos_transf_1"/>
    <property type="match status" value="1"/>
</dbReference>
<evidence type="ECO:0000313" key="2">
    <source>
        <dbReference type="EMBL" id="QKG80232.1"/>
    </source>
</evidence>
<proteinExistence type="predicted"/>
<keyword evidence="3" id="KW-1185">Reference proteome</keyword>
<reference evidence="2 3" key="1">
    <citation type="submission" date="2019-07" db="EMBL/GenBank/DDBJ databases">
        <title>Thalassofilum flectens gen. nov., sp. nov., a novel moderate thermophilic anaerobe from a shallow sea hot spring in Kunashir Island (Russia), representing a new family in the order Bacteroidales, and proposal of Thalassofilacea fam. nov.</title>
        <authorList>
            <person name="Kochetkova T.V."/>
            <person name="Podosokorskaya O.A."/>
            <person name="Novikov A."/>
            <person name="Elcheninov A.G."/>
            <person name="Toshchakov S.V."/>
            <person name="Kublanov I.V."/>
        </authorList>
    </citation>
    <scope>NUCLEOTIDE SEQUENCE [LARGE SCALE GENOMIC DNA]</scope>
    <source>
        <strain evidence="2 3">38-H</strain>
    </source>
</reference>
<dbReference type="Gene3D" id="3.40.50.2000">
    <property type="entry name" value="Glycogen Phosphorylase B"/>
    <property type="match status" value="2"/>
</dbReference>
<dbReference type="AlphaFoldDB" id="A0A7D3XEH3"/>
<organism evidence="2 3">
    <name type="scientific">Tenuifilum thalassicum</name>
    <dbReference type="NCBI Taxonomy" id="2590900"/>
    <lineage>
        <taxon>Bacteria</taxon>
        <taxon>Pseudomonadati</taxon>
        <taxon>Bacteroidota</taxon>
        <taxon>Bacteroidia</taxon>
        <taxon>Bacteroidales</taxon>
        <taxon>Tenuifilaceae</taxon>
        <taxon>Tenuifilum</taxon>
    </lineage>
</organism>
<protein>
    <submittedName>
        <fullName evidence="2">Glycosyltransferase family 4 protein</fullName>
    </submittedName>
</protein>
<keyword evidence="2" id="KW-0808">Transferase</keyword>
<dbReference type="SUPFAM" id="SSF53756">
    <property type="entry name" value="UDP-Glycosyltransferase/glycogen phosphorylase"/>
    <property type="match status" value="1"/>
</dbReference>
<accession>A0A7D3XEH3</accession>